<reference evidence="1" key="1">
    <citation type="submission" date="2018-06" db="EMBL/GenBank/DDBJ databases">
        <authorList>
            <person name="Zhirakovskaya E."/>
        </authorList>
    </citation>
    <scope>NUCLEOTIDE SEQUENCE</scope>
</reference>
<protein>
    <submittedName>
        <fullName evidence="1">Uncharacterized protein</fullName>
    </submittedName>
</protein>
<sequence length="86" mass="9243">MFSSTDTIAMSSKQSEERELALEYIADAWNSAEADGIETEALSHAALFAALATLVRAHGEDATAKLIADLPARISNGEYTLDRSIQ</sequence>
<name>A0A3B0UBT0_9ZZZZ</name>
<evidence type="ECO:0000313" key="1">
    <source>
        <dbReference type="EMBL" id="VAW22787.1"/>
    </source>
</evidence>
<gene>
    <name evidence="1" type="ORF">MNBD_ALPHA11-941</name>
</gene>
<proteinExistence type="predicted"/>
<dbReference type="AlphaFoldDB" id="A0A3B0UBT0"/>
<accession>A0A3B0UBT0</accession>
<dbReference type="EMBL" id="UOEQ01000430">
    <property type="protein sequence ID" value="VAW22787.1"/>
    <property type="molecule type" value="Genomic_DNA"/>
</dbReference>
<organism evidence="1">
    <name type="scientific">hydrothermal vent metagenome</name>
    <dbReference type="NCBI Taxonomy" id="652676"/>
    <lineage>
        <taxon>unclassified sequences</taxon>
        <taxon>metagenomes</taxon>
        <taxon>ecological metagenomes</taxon>
    </lineage>
</organism>